<dbReference type="EMBL" id="JBHFQA010000022">
    <property type="protein sequence ID" value="KAL2079594.1"/>
    <property type="molecule type" value="Genomic_DNA"/>
</dbReference>
<dbReference type="AlphaFoldDB" id="A0ABD1IXG3"/>
<evidence type="ECO:0000256" key="2">
    <source>
        <dbReference type="ARBA" id="ARBA00012180"/>
    </source>
</evidence>
<dbReference type="Proteomes" id="UP001591681">
    <property type="component" value="Unassembled WGS sequence"/>
</dbReference>
<evidence type="ECO:0000256" key="1">
    <source>
        <dbReference type="ARBA" id="ARBA00010879"/>
    </source>
</evidence>
<name>A0ABD1IXG3_9TELE</name>
<accession>A0ABD1IXG3</accession>
<dbReference type="PANTHER" id="PTHR33050">
    <property type="entry name" value="REVERSE TRANSCRIPTASE DOMAIN-CONTAINING PROTEIN"/>
    <property type="match status" value="1"/>
</dbReference>
<dbReference type="InterPro" id="IPR043502">
    <property type="entry name" value="DNA/RNA_pol_sf"/>
</dbReference>
<comment type="similarity">
    <text evidence="1">Belongs to the beta type-B retroviral polymerase family. HERV class-II K(HML-2) pol subfamily.</text>
</comment>
<dbReference type="PANTHER" id="PTHR33050:SF7">
    <property type="entry name" value="RIBONUCLEASE H"/>
    <property type="match status" value="1"/>
</dbReference>
<dbReference type="EC" id="3.1.26.4" evidence="2"/>
<dbReference type="PROSITE" id="PS50878">
    <property type="entry name" value="RT_POL"/>
    <property type="match status" value="1"/>
</dbReference>
<reference evidence="4 5" key="1">
    <citation type="submission" date="2024-09" db="EMBL/GenBank/DDBJ databases">
        <title>A chromosome-level genome assembly of Gray's grenadier anchovy, Coilia grayii.</title>
        <authorList>
            <person name="Fu Z."/>
        </authorList>
    </citation>
    <scope>NUCLEOTIDE SEQUENCE [LARGE SCALE GENOMIC DNA]</scope>
    <source>
        <strain evidence="4">G4</strain>
        <tissue evidence="4">Muscle</tissue>
    </source>
</reference>
<dbReference type="InterPro" id="IPR000477">
    <property type="entry name" value="RT_dom"/>
</dbReference>
<dbReference type="Gene3D" id="3.30.70.270">
    <property type="match status" value="1"/>
</dbReference>
<evidence type="ECO:0000259" key="3">
    <source>
        <dbReference type="PROSITE" id="PS50878"/>
    </source>
</evidence>
<comment type="caution">
    <text evidence="4">The sequence shown here is derived from an EMBL/GenBank/DDBJ whole genome shotgun (WGS) entry which is preliminary data.</text>
</comment>
<evidence type="ECO:0000313" key="5">
    <source>
        <dbReference type="Proteomes" id="UP001591681"/>
    </source>
</evidence>
<dbReference type="GO" id="GO:0004523">
    <property type="term" value="F:RNA-DNA hybrid ribonuclease activity"/>
    <property type="evidence" value="ECO:0007669"/>
    <property type="project" value="UniProtKB-EC"/>
</dbReference>
<dbReference type="CDD" id="cd03714">
    <property type="entry name" value="RT_DIRS1"/>
    <property type="match status" value="1"/>
</dbReference>
<proteinExistence type="inferred from homology"/>
<protein>
    <recommendedName>
        <fullName evidence="2">ribonuclease H</fullName>
        <ecNumber evidence="2">3.1.26.4</ecNumber>
    </recommendedName>
</protein>
<dbReference type="Pfam" id="PF00078">
    <property type="entry name" value="RVT_1"/>
    <property type="match status" value="1"/>
</dbReference>
<dbReference type="Gene3D" id="3.10.10.10">
    <property type="entry name" value="HIV Type 1 Reverse Transcriptase, subunit A, domain 1"/>
    <property type="match status" value="1"/>
</dbReference>
<feature type="domain" description="Reverse transcriptase" evidence="3">
    <location>
        <begin position="1"/>
        <end position="137"/>
    </location>
</feature>
<dbReference type="InterPro" id="IPR043128">
    <property type="entry name" value="Rev_trsase/Diguanyl_cyclase"/>
</dbReference>
<organism evidence="4 5">
    <name type="scientific">Coilia grayii</name>
    <name type="common">Gray's grenadier anchovy</name>
    <dbReference type="NCBI Taxonomy" id="363190"/>
    <lineage>
        <taxon>Eukaryota</taxon>
        <taxon>Metazoa</taxon>
        <taxon>Chordata</taxon>
        <taxon>Craniata</taxon>
        <taxon>Vertebrata</taxon>
        <taxon>Euteleostomi</taxon>
        <taxon>Actinopterygii</taxon>
        <taxon>Neopterygii</taxon>
        <taxon>Teleostei</taxon>
        <taxon>Clupei</taxon>
        <taxon>Clupeiformes</taxon>
        <taxon>Clupeoidei</taxon>
        <taxon>Engraulidae</taxon>
        <taxon>Coilinae</taxon>
        <taxon>Coilia</taxon>
    </lineage>
</organism>
<gene>
    <name evidence="4" type="ORF">ACEWY4_025338</name>
</gene>
<dbReference type="SUPFAM" id="SSF56672">
    <property type="entry name" value="DNA/RNA polymerases"/>
    <property type="match status" value="1"/>
</dbReference>
<dbReference type="InterPro" id="IPR052055">
    <property type="entry name" value="Hepadnavirus_pol/RT"/>
</dbReference>
<evidence type="ECO:0000313" key="4">
    <source>
        <dbReference type="EMBL" id="KAL2079594.1"/>
    </source>
</evidence>
<sequence length="195" mass="22844">MLNFNTLSRSVQRNDWFTSIDLKDAFHHIGIYPPHRKFLRFAYQDKCYEFTVLPFGLALSPRVFCLCVDAGLAPLRLMGIRILTYLDDWLVLGRSKDQVLRDTHRVHTHLTSLGFMVNHSKSNYSPSQNVTFIGLELDSVAMRARLSQERIRSLSNCLALFRNWRLTREEIKELQRLQKLEVAFNLHIKKAHDKD</sequence>
<keyword evidence="5" id="KW-1185">Reference proteome</keyword>